<evidence type="ECO:0000256" key="1">
    <source>
        <dbReference type="SAM" id="MobiDB-lite"/>
    </source>
</evidence>
<keyword evidence="3" id="KW-1185">Reference proteome</keyword>
<organism evidence="2 3">
    <name type="scientific">Phyllosticta citriasiana</name>
    <dbReference type="NCBI Taxonomy" id="595635"/>
    <lineage>
        <taxon>Eukaryota</taxon>
        <taxon>Fungi</taxon>
        <taxon>Dikarya</taxon>
        <taxon>Ascomycota</taxon>
        <taxon>Pezizomycotina</taxon>
        <taxon>Dothideomycetes</taxon>
        <taxon>Dothideomycetes incertae sedis</taxon>
        <taxon>Botryosphaeriales</taxon>
        <taxon>Phyllostictaceae</taxon>
        <taxon>Phyllosticta</taxon>
    </lineage>
</organism>
<dbReference type="Proteomes" id="UP001363622">
    <property type="component" value="Unassembled WGS sequence"/>
</dbReference>
<sequence>MCGLADWGGRLWIFLSTAQSCCHTPSGRRRDIVSSARLHSTTTTSNLERKNANHFLDPNPNSTASATAMIRRSGRRVALTYAVRRIGSLLSGSEGTRGEVRRAELKRREEERRGEKRREEERRGERAAGTHSTRNASGANGIWDAVLQFGFDWL</sequence>
<name>A0ABR1KW70_9PEZI</name>
<dbReference type="EMBL" id="JBBPHU010000002">
    <property type="protein sequence ID" value="KAK7522420.1"/>
    <property type="molecule type" value="Genomic_DNA"/>
</dbReference>
<evidence type="ECO:0000313" key="2">
    <source>
        <dbReference type="EMBL" id="KAK7522420.1"/>
    </source>
</evidence>
<reference evidence="2 3" key="1">
    <citation type="submission" date="2024-04" db="EMBL/GenBank/DDBJ databases">
        <title>Phyllosticta paracitricarpa is synonymous to the EU quarantine fungus P. citricarpa based on phylogenomic analyses.</title>
        <authorList>
            <consortium name="Lawrence Berkeley National Laboratory"/>
            <person name="Van Ingen-Buijs V.A."/>
            <person name="Van Westerhoven A.C."/>
            <person name="Haridas S."/>
            <person name="Skiadas P."/>
            <person name="Martin F."/>
            <person name="Groenewald J.Z."/>
            <person name="Crous P.W."/>
            <person name="Seidl M.F."/>
        </authorList>
    </citation>
    <scope>NUCLEOTIDE SEQUENCE [LARGE SCALE GENOMIC DNA]</scope>
    <source>
        <strain evidence="2 3">CBS 123371</strain>
    </source>
</reference>
<feature type="region of interest" description="Disordered" evidence="1">
    <location>
        <begin position="92"/>
        <end position="137"/>
    </location>
</feature>
<comment type="caution">
    <text evidence="2">The sequence shown here is derived from an EMBL/GenBank/DDBJ whole genome shotgun (WGS) entry which is preliminary data.</text>
</comment>
<accession>A0ABR1KW70</accession>
<proteinExistence type="predicted"/>
<protein>
    <submittedName>
        <fullName evidence="2">Uncharacterized protein</fullName>
    </submittedName>
</protein>
<gene>
    <name evidence="2" type="ORF">IWZ03DRAFT_118115</name>
</gene>
<evidence type="ECO:0000313" key="3">
    <source>
        <dbReference type="Proteomes" id="UP001363622"/>
    </source>
</evidence>
<feature type="compositionally biased region" description="Basic and acidic residues" evidence="1">
    <location>
        <begin position="96"/>
        <end position="128"/>
    </location>
</feature>